<dbReference type="STRING" id="698757.Pogu_0008"/>
<dbReference type="Proteomes" id="UP000009062">
    <property type="component" value="Chromosome"/>
</dbReference>
<dbReference type="EMBL" id="CP003316">
    <property type="protein sequence ID" value="AFA38035.1"/>
    <property type="molecule type" value="Genomic_DNA"/>
</dbReference>
<reference evidence="1 2" key="1">
    <citation type="journal article" date="2012" name="Stand. Genomic Sci.">
        <title>Complete genome sequence of Pyrobaculum oguniense.</title>
        <authorList>
            <person name="Bernick D.L."/>
            <person name="Karplus K."/>
            <person name="Lui L.M."/>
            <person name="Coker J.K."/>
            <person name="Murphy J.N."/>
            <person name="Chan P.P."/>
            <person name="Cozen A.E."/>
            <person name="Lowe T.M."/>
        </authorList>
    </citation>
    <scope>NUCLEOTIDE SEQUENCE [LARGE SCALE GENOMIC DNA]</scope>
    <source>
        <strain evidence="1 2">TE7</strain>
    </source>
</reference>
<sequence>MERLSEILKIKMQPLNANSLKGTDLTVERVKDLAARYEFEPFGVASLLSINVAGLADVGDVASAIREFLQNAMNAQCGPRIMCKPLIEYRDGELLITKATLAPSVACWSTASASGEAKAALTSTAAD</sequence>
<evidence type="ECO:0000313" key="1">
    <source>
        <dbReference type="EMBL" id="AFA38035.1"/>
    </source>
</evidence>
<dbReference type="AlphaFoldDB" id="H6Q605"/>
<accession>H6Q605</accession>
<dbReference type="HOGENOM" id="CLU_1965655_0_0_2"/>
<gene>
    <name evidence="1" type="ordered locus">Pogu_0008</name>
</gene>
<evidence type="ECO:0000313" key="2">
    <source>
        <dbReference type="Proteomes" id="UP000009062"/>
    </source>
</evidence>
<name>H6Q605_PYROT</name>
<keyword evidence="2" id="KW-1185">Reference proteome</keyword>
<dbReference type="KEGG" id="pog:Pogu_0008"/>
<organism evidence="1 2">
    <name type="scientific">Pyrobaculum oguniense (strain DSM 13380 / JCM 10595 / TE7)</name>
    <dbReference type="NCBI Taxonomy" id="698757"/>
    <lineage>
        <taxon>Archaea</taxon>
        <taxon>Thermoproteota</taxon>
        <taxon>Thermoprotei</taxon>
        <taxon>Thermoproteales</taxon>
        <taxon>Thermoproteaceae</taxon>
        <taxon>Pyrobaculum</taxon>
    </lineage>
</organism>
<proteinExistence type="predicted"/>
<protein>
    <submittedName>
        <fullName evidence="1">Uncharacterized protein</fullName>
    </submittedName>
</protein>